<sequence>MAANYIQPLATTVTVLISRHHCFQLVKSCSQKLSSCPIYFHNNYERISFWYSLGLGYAANFRLQKFSFEFLGKFYEY</sequence>
<name>A0A016WEW9_9BILA</name>
<reference evidence="2" key="1">
    <citation type="journal article" date="2015" name="Nat. Genet.">
        <title>The genome and transcriptome of the zoonotic hookworm Ancylostoma ceylanicum identify infection-specific gene families.</title>
        <authorList>
            <person name="Schwarz E.M."/>
            <person name="Hu Y."/>
            <person name="Antoshechkin I."/>
            <person name="Miller M.M."/>
            <person name="Sternberg P.W."/>
            <person name="Aroian R.V."/>
        </authorList>
    </citation>
    <scope>NUCLEOTIDE SEQUENCE</scope>
    <source>
        <strain evidence="2">HY135</strain>
    </source>
</reference>
<dbReference type="EMBL" id="JARK01000340">
    <property type="protein sequence ID" value="EYC38141.1"/>
    <property type="molecule type" value="Genomic_DNA"/>
</dbReference>
<evidence type="ECO:0000313" key="2">
    <source>
        <dbReference type="Proteomes" id="UP000024635"/>
    </source>
</evidence>
<protein>
    <submittedName>
        <fullName evidence="1">Uncharacterized protein</fullName>
    </submittedName>
</protein>
<gene>
    <name evidence="1" type="primary">Acey_s0740.g1973</name>
    <name evidence="1" type="ORF">Y032_0740g1973</name>
</gene>
<accession>A0A016WEW9</accession>
<keyword evidence="2" id="KW-1185">Reference proteome</keyword>
<comment type="caution">
    <text evidence="1">The sequence shown here is derived from an EMBL/GenBank/DDBJ whole genome shotgun (WGS) entry which is preliminary data.</text>
</comment>
<proteinExistence type="predicted"/>
<evidence type="ECO:0000313" key="1">
    <source>
        <dbReference type="EMBL" id="EYC38141.1"/>
    </source>
</evidence>
<dbReference type="Proteomes" id="UP000024635">
    <property type="component" value="Unassembled WGS sequence"/>
</dbReference>
<organism evidence="1 2">
    <name type="scientific">Ancylostoma ceylanicum</name>
    <dbReference type="NCBI Taxonomy" id="53326"/>
    <lineage>
        <taxon>Eukaryota</taxon>
        <taxon>Metazoa</taxon>
        <taxon>Ecdysozoa</taxon>
        <taxon>Nematoda</taxon>
        <taxon>Chromadorea</taxon>
        <taxon>Rhabditida</taxon>
        <taxon>Rhabditina</taxon>
        <taxon>Rhabditomorpha</taxon>
        <taxon>Strongyloidea</taxon>
        <taxon>Ancylostomatidae</taxon>
        <taxon>Ancylostomatinae</taxon>
        <taxon>Ancylostoma</taxon>
    </lineage>
</organism>
<dbReference type="AlphaFoldDB" id="A0A016WEW9"/>